<protein>
    <submittedName>
        <fullName evidence="2">Uncharacterized protein</fullName>
    </submittedName>
</protein>
<feature type="transmembrane region" description="Helical" evidence="1">
    <location>
        <begin position="129"/>
        <end position="153"/>
    </location>
</feature>
<organism evidence="2 3">
    <name type="scientific">Carnegiea gigantea</name>
    <dbReference type="NCBI Taxonomy" id="171969"/>
    <lineage>
        <taxon>Eukaryota</taxon>
        <taxon>Viridiplantae</taxon>
        <taxon>Streptophyta</taxon>
        <taxon>Embryophyta</taxon>
        <taxon>Tracheophyta</taxon>
        <taxon>Spermatophyta</taxon>
        <taxon>Magnoliopsida</taxon>
        <taxon>eudicotyledons</taxon>
        <taxon>Gunneridae</taxon>
        <taxon>Pentapetalae</taxon>
        <taxon>Caryophyllales</taxon>
        <taxon>Cactineae</taxon>
        <taxon>Cactaceae</taxon>
        <taxon>Cactoideae</taxon>
        <taxon>Echinocereeae</taxon>
        <taxon>Carnegiea</taxon>
    </lineage>
</organism>
<evidence type="ECO:0000313" key="2">
    <source>
        <dbReference type="EMBL" id="KAJ8426279.1"/>
    </source>
</evidence>
<evidence type="ECO:0000256" key="1">
    <source>
        <dbReference type="SAM" id="Phobius"/>
    </source>
</evidence>
<keyword evidence="1" id="KW-0812">Transmembrane</keyword>
<gene>
    <name evidence="2" type="ORF">Cgig2_011906</name>
</gene>
<accession>A0A9Q1GW43</accession>
<keyword evidence="3" id="KW-1185">Reference proteome</keyword>
<proteinExistence type="predicted"/>
<comment type="caution">
    <text evidence="2">The sequence shown here is derived from an EMBL/GenBank/DDBJ whole genome shotgun (WGS) entry which is preliminary data.</text>
</comment>
<evidence type="ECO:0000313" key="3">
    <source>
        <dbReference type="Proteomes" id="UP001153076"/>
    </source>
</evidence>
<reference evidence="2" key="1">
    <citation type="submission" date="2022-04" db="EMBL/GenBank/DDBJ databases">
        <title>Carnegiea gigantea Genome sequencing and assembly v2.</title>
        <authorList>
            <person name="Copetti D."/>
            <person name="Sanderson M.J."/>
            <person name="Burquez A."/>
            <person name="Wojciechowski M.F."/>
        </authorList>
    </citation>
    <scope>NUCLEOTIDE SEQUENCE</scope>
    <source>
        <strain evidence="2">SGP5-SGP5p</strain>
        <tissue evidence="2">Aerial part</tissue>
    </source>
</reference>
<dbReference type="Proteomes" id="UP001153076">
    <property type="component" value="Unassembled WGS sequence"/>
</dbReference>
<dbReference type="EMBL" id="JAKOGI010001318">
    <property type="protein sequence ID" value="KAJ8426279.1"/>
    <property type="molecule type" value="Genomic_DNA"/>
</dbReference>
<keyword evidence="1" id="KW-0472">Membrane</keyword>
<name>A0A9Q1GW43_9CARY</name>
<dbReference type="AlphaFoldDB" id="A0A9Q1GW43"/>
<keyword evidence="1" id="KW-1133">Transmembrane helix</keyword>
<sequence>MAACGCFTTTLSGSKWLSNPSSIGQVGYQSYKSGYNDVPRGSSNKESRLLGTTEFKTLTTIGWKVGGYSPLGIGAPTGTGTGKVFPPQRGMGRGRGWRCPAGTGTGDAPPVPDPPPACVVSVTASAASVTFTACVASAAWFLLLLSVSVLVAVRLRVLGGQPRLPPPWVSAVLGARWSAVVHVAEENYSLLRIFHPLNQQFKFKLVV</sequence>